<organism evidence="2 3">
    <name type="scientific">Candidatus Nitrospira nitrificans</name>
    <dbReference type="NCBI Taxonomy" id="1742973"/>
    <lineage>
        <taxon>Bacteria</taxon>
        <taxon>Pseudomonadati</taxon>
        <taxon>Nitrospirota</taxon>
        <taxon>Nitrospiria</taxon>
        <taxon>Nitrospirales</taxon>
        <taxon>Nitrospiraceae</taxon>
        <taxon>Nitrospira</taxon>
    </lineage>
</organism>
<keyword evidence="1" id="KW-0812">Transmembrane</keyword>
<dbReference type="Proteomes" id="UP000198736">
    <property type="component" value="Unassembled WGS sequence"/>
</dbReference>
<gene>
    <name evidence="2" type="ORF">COMA2_30276</name>
</gene>
<proteinExistence type="predicted"/>
<dbReference type="EMBL" id="CZPZ01000023">
    <property type="protein sequence ID" value="CUS37444.1"/>
    <property type="molecule type" value="Genomic_DNA"/>
</dbReference>
<dbReference type="RefSeq" id="WP_281176449.1">
    <property type="nucleotide sequence ID" value="NZ_CZPZ01000023.1"/>
</dbReference>
<keyword evidence="1" id="KW-0472">Membrane</keyword>
<keyword evidence="1" id="KW-1133">Transmembrane helix</keyword>
<protein>
    <submittedName>
        <fullName evidence="2">Uncharacterized protein</fullName>
    </submittedName>
</protein>
<reference evidence="3" key="1">
    <citation type="submission" date="2015-10" db="EMBL/GenBank/DDBJ databases">
        <authorList>
            <person name="Luecker S."/>
            <person name="Luecker S."/>
        </authorList>
    </citation>
    <scope>NUCLEOTIDE SEQUENCE [LARGE SCALE GENOMIC DNA]</scope>
</reference>
<evidence type="ECO:0000313" key="2">
    <source>
        <dbReference type="EMBL" id="CUS37444.1"/>
    </source>
</evidence>
<evidence type="ECO:0000313" key="3">
    <source>
        <dbReference type="Proteomes" id="UP000198736"/>
    </source>
</evidence>
<accession>A0A0S4LN55</accession>
<feature type="transmembrane region" description="Helical" evidence="1">
    <location>
        <begin position="20"/>
        <end position="41"/>
    </location>
</feature>
<evidence type="ECO:0000256" key="1">
    <source>
        <dbReference type="SAM" id="Phobius"/>
    </source>
</evidence>
<keyword evidence="3" id="KW-1185">Reference proteome</keyword>
<dbReference type="AlphaFoldDB" id="A0A0S4LN55"/>
<name>A0A0S4LN55_9BACT</name>
<sequence>MSDLHLKDVKDDLTHEPGWVYLYAALFIGIIAFALLSGGFMG</sequence>